<reference evidence="1" key="1">
    <citation type="journal article" date="2015" name="Nature">
        <title>Complex archaea that bridge the gap between prokaryotes and eukaryotes.</title>
        <authorList>
            <person name="Spang A."/>
            <person name="Saw J.H."/>
            <person name="Jorgensen S.L."/>
            <person name="Zaremba-Niedzwiedzka K."/>
            <person name="Martijn J."/>
            <person name="Lind A.E."/>
            <person name="van Eijk R."/>
            <person name="Schleper C."/>
            <person name="Guy L."/>
            <person name="Ettema T.J."/>
        </authorList>
    </citation>
    <scope>NUCLEOTIDE SEQUENCE</scope>
</reference>
<dbReference type="EMBL" id="LAZR01068038">
    <property type="protein sequence ID" value="KKK50408.1"/>
    <property type="molecule type" value="Genomic_DNA"/>
</dbReference>
<organism evidence="1">
    <name type="scientific">marine sediment metagenome</name>
    <dbReference type="NCBI Taxonomy" id="412755"/>
    <lineage>
        <taxon>unclassified sequences</taxon>
        <taxon>metagenomes</taxon>
        <taxon>ecological metagenomes</taxon>
    </lineage>
</organism>
<proteinExistence type="predicted"/>
<evidence type="ECO:0000313" key="1">
    <source>
        <dbReference type="EMBL" id="KKK50408.1"/>
    </source>
</evidence>
<dbReference type="AlphaFoldDB" id="A0A0F8W1B9"/>
<gene>
    <name evidence="1" type="ORF">LCGC14_3125340</name>
</gene>
<accession>A0A0F8W1B9</accession>
<sequence length="63" mass="7002">MPQLSSKINRAVINGQDAFWEAVKKEFPEIKTGDFAPDAEYDFGVSCNLAVIRWVGANSNVKK</sequence>
<comment type="caution">
    <text evidence="1">The sequence shown here is derived from an EMBL/GenBank/DDBJ whole genome shotgun (WGS) entry which is preliminary data.</text>
</comment>
<protein>
    <submittedName>
        <fullName evidence="1">Uncharacterized protein</fullName>
    </submittedName>
</protein>
<feature type="non-terminal residue" evidence="1">
    <location>
        <position position="63"/>
    </location>
</feature>
<name>A0A0F8W1B9_9ZZZZ</name>